<organism evidence="1 2">
    <name type="scientific">Dictyobacter vulcani</name>
    <dbReference type="NCBI Taxonomy" id="2607529"/>
    <lineage>
        <taxon>Bacteria</taxon>
        <taxon>Bacillati</taxon>
        <taxon>Chloroflexota</taxon>
        <taxon>Ktedonobacteria</taxon>
        <taxon>Ktedonobacterales</taxon>
        <taxon>Dictyobacteraceae</taxon>
        <taxon>Dictyobacter</taxon>
    </lineage>
</organism>
<evidence type="ECO:0000313" key="1">
    <source>
        <dbReference type="EMBL" id="GER91961.1"/>
    </source>
</evidence>
<evidence type="ECO:0000313" key="2">
    <source>
        <dbReference type="Proteomes" id="UP000326912"/>
    </source>
</evidence>
<sequence>MLVSQDEKHVEVYSRSTGWVQERFQGDQMIELDQLDLELPLSSIYEGVL</sequence>
<keyword evidence="2" id="KW-1185">Reference proteome</keyword>
<protein>
    <submittedName>
        <fullName evidence="1">Uncharacterized protein</fullName>
    </submittedName>
</protein>
<proteinExistence type="predicted"/>
<reference evidence="1 2" key="1">
    <citation type="submission" date="2019-10" db="EMBL/GenBank/DDBJ databases">
        <title>Dictyobacter vulcani sp. nov., within the class Ktedonobacteria, isolated from soil of volcanic Mt. Zao.</title>
        <authorList>
            <person name="Zheng Y."/>
            <person name="Wang C.M."/>
            <person name="Sakai Y."/>
            <person name="Abe K."/>
            <person name="Yokota A."/>
            <person name="Yabe S."/>
        </authorList>
    </citation>
    <scope>NUCLEOTIDE SEQUENCE [LARGE SCALE GENOMIC DNA]</scope>
    <source>
        <strain evidence="1 2">W12</strain>
    </source>
</reference>
<name>A0A5J4KZP4_9CHLR</name>
<gene>
    <name evidence="1" type="ORF">KDW_61230</name>
</gene>
<dbReference type="EMBL" id="BKZW01000005">
    <property type="protein sequence ID" value="GER91961.1"/>
    <property type="molecule type" value="Genomic_DNA"/>
</dbReference>
<dbReference type="AlphaFoldDB" id="A0A5J4KZP4"/>
<accession>A0A5J4KZP4</accession>
<comment type="caution">
    <text evidence="1">The sequence shown here is derived from an EMBL/GenBank/DDBJ whole genome shotgun (WGS) entry which is preliminary data.</text>
</comment>
<dbReference type="Proteomes" id="UP000326912">
    <property type="component" value="Unassembled WGS sequence"/>
</dbReference>